<dbReference type="PANTHER" id="PTHR30026">
    <property type="entry name" value="OUTER MEMBRANE PROTEIN TOLC"/>
    <property type="match status" value="1"/>
</dbReference>
<evidence type="ECO:0000256" key="2">
    <source>
        <dbReference type="ARBA" id="ARBA00007613"/>
    </source>
</evidence>
<feature type="chain" id="PRO_5020449299" evidence="8">
    <location>
        <begin position="28"/>
        <end position="438"/>
    </location>
</feature>
<dbReference type="RefSeq" id="WP_162849587.1">
    <property type="nucleotide sequence ID" value="NZ_JAUFPJ010000014.1"/>
</dbReference>
<evidence type="ECO:0000313" key="10">
    <source>
        <dbReference type="Proteomes" id="UP000295357"/>
    </source>
</evidence>
<evidence type="ECO:0000256" key="3">
    <source>
        <dbReference type="ARBA" id="ARBA00022448"/>
    </source>
</evidence>
<keyword evidence="7" id="KW-0998">Cell outer membrane</keyword>
<dbReference type="Proteomes" id="UP000295357">
    <property type="component" value="Unassembled WGS sequence"/>
</dbReference>
<dbReference type="Gene3D" id="1.20.1600.10">
    <property type="entry name" value="Outer membrane efflux proteins (OEP)"/>
    <property type="match status" value="1"/>
</dbReference>
<evidence type="ECO:0000256" key="6">
    <source>
        <dbReference type="ARBA" id="ARBA00023136"/>
    </source>
</evidence>
<dbReference type="Pfam" id="PF02321">
    <property type="entry name" value="OEP"/>
    <property type="match status" value="2"/>
</dbReference>
<dbReference type="PANTHER" id="PTHR30026:SF20">
    <property type="entry name" value="OUTER MEMBRANE PROTEIN TOLC"/>
    <property type="match status" value="1"/>
</dbReference>
<dbReference type="AlphaFoldDB" id="A0A4R6MW86"/>
<dbReference type="SUPFAM" id="SSF56954">
    <property type="entry name" value="Outer membrane efflux proteins (OEP)"/>
    <property type="match status" value="1"/>
</dbReference>
<name>A0A4R6MW86_9BURK</name>
<evidence type="ECO:0000256" key="1">
    <source>
        <dbReference type="ARBA" id="ARBA00004442"/>
    </source>
</evidence>
<dbReference type="InterPro" id="IPR010130">
    <property type="entry name" value="T1SS_OMP_TolC"/>
</dbReference>
<dbReference type="GO" id="GO:0015288">
    <property type="term" value="F:porin activity"/>
    <property type="evidence" value="ECO:0007669"/>
    <property type="project" value="TreeGrafter"/>
</dbReference>
<comment type="caution">
    <text evidence="9">The sequence shown here is derived from an EMBL/GenBank/DDBJ whole genome shotgun (WGS) entry which is preliminary data.</text>
</comment>
<dbReference type="EMBL" id="SNXE01000012">
    <property type="protein sequence ID" value="TDP04995.1"/>
    <property type="molecule type" value="Genomic_DNA"/>
</dbReference>
<accession>A0A4R6MW86</accession>
<proteinExistence type="inferred from homology"/>
<comment type="subcellular location">
    <subcellularLocation>
        <location evidence="1">Cell outer membrane</location>
    </subcellularLocation>
</comment>
<keyword evidence="3" id="KW-0813">Transport</keyword>
<comment type="similarity">
    <text evidence="2">Belongs to the outer membrane factor (OMF) (TC 1.B.17) family.</text>
</comment>
<evidence type="ECO:0000256" key="8">
    <source>
        <dbReference type="SAM" id="SignalP"/>
    </source>
</evidence>
<organism evidence="9 10">
    <name type="scientific">Roseateles asaccharophilus</name>
    <dbReference type="NCBI Taxonomy" id="582607"/>
    <lineage>
        <taxon>Bacteria</taxon>
        <taxon>Pseudomonadati</taxon>
        <taxon>Pseudomonadota</taxon>
        <taxon>Betaproteobacteria</taxon>
        <taxon>Burkholderiales</taxon>
        <taxon>Sphaerotilaceae</taxon>
        <taxon>Roseateles</taxon>
    </lineage>
</organism>
<protein>
    <submittedName>
        <fullName evidence="9">Outer membrane protein</fullName>
    </submittedName>
</protein>
<evidence type="ECO:0000256" key="5">
    <source>
        <dbReference type="ARBA" id="ARBA00022692"/>
    </source>
</evidence>
<feature type="signal peptide" evidence="8">
    <location>
        <begin position="1"/>
        <end position="27"/>
    </location>
</feature>
<evidence type="ECO:0000313" key="9">
    <source>
        <dbReference type="EMBL" id="TDP04995.1"/>
    </source>
</evidence>
<keyword evidence="5" id="KW-0812">Transmembrane</keyword>
<keyword evidence="10" id="KW-1185">Reference proteome</keyword>
<keyword evidence="4" id="KW-1134">Transmembrane beta strand</keyword>
<dbReference type="GO" id="GO:0009279">
    <property type="term" value="C:cell outer membrane"/>
    <property type="evidence" value="ECO:0007669"/>
    <property type="project" value="UniProtKB-SubCell"/>
</dbReference>
<evidence type="ECO:0000256" key="7">
    <source>
        <dbReference type="ARBA" id="ARBA00023237"/>
    </source>
</evidence>
<reference evidence="9 10" key="1">
    <citation type="submission" date="2019-03" db="EMBL/GenBank/DDBJ databases">
        <title>Genomic Encyclopedia of Type Strains, Phase IV (KMG-IV): sequencing the most valuable type-strain genomes for metagenomic binning, comparative biology and taxonomic classification.</title>
        <authorList>
            <person name="Goeker M."/>
        </authorList>
    </citation>
    <scope>NUCLEOTIDE SEQUENCE [LARGE SCALE GENOMIC DNA]</scope>
    <source>
        <strain evidence="9 10">DSM 25082</strain>
    </source>
</reference>
<dbReference type="GO" id="GO:0015562">
    <property type="term" value="F:efflux transmembrane transporter activity"/>
    <property type="evidence" value="ECO:0007669"/>
    <property type="project" value="InterPro"/>
</dbReference>
<sequence>MPRWPERRRSARWSLAALLLCAAGASAAPGTDLLQVYAQARASDPVLAAAHARLGAAQAGSRAARGTLLPQWTLDWQYRQQQGAGNARERELNSRISQVLVNLERLAQLRSATHRAEGQTALLQFAEQDLALRVAEAYFGVLGAQAQLDTVQANEEAFADQVRQAEVRAATGLGAQADVEQARTYLALARNNSIAAARQLQSAGEALAEITGAPAHELRPLGRVLPTWVPVPREPAAWVESALRDNPGLRAERLALEASEADLASARAAHLPTLSLSLDSGRSSQWGETLPDTSARSATTLGLTLTLPLSAGGSTEALRRQAAYQRDAARETLEQRRRQVERSTREQYAAVLSTMSQIDATRTAVEAASKALAATQAGQILGTRSMTDLLLAIQNQTMAQNAYSQARHQYVLARLRLQRAAGAADESQLAAINALLEP</sequence>
<dbReference type="NCBIfam" id="TIGR01844">
    <property type="entry name" value="type_I_sec_TolC"/>
    <property type="match status" value="1"/>
</dbReference>
<keyword evidence="8" id="KW-0732">Signal</keyword>
<dbReference type="GO" id="GO:1990281">
    <property type="term" value="C:efflux pump complex"/>
    <property type="evidence" value="ECO:0007669"/>
    <property type="project" value="TreeGrafter"/>
</dbReference>
<gene>
    <name evidence="9" type="ORF">DFR39_11227</name>
</gene>
<dbReference type="InterPro" id="IPR003423">
    <property type="entry name" value="OMP_efflux"/>
</dbReference>
<evidence type="ECO:0000256" key="4">
    <source>
        <dbReference type="ARBA" id="ARBA00022452"/>
    </source>
</evidence>
<dbReference type="InterPro" id="IPR051906">
    <property type="entry name" value="TolC-like"/>
</dbReference>
<keyword evidence="6" id="KW-0472">Membrane</keyword>